<evidence type="ECO:0000313" key="2">
    <source>
        <dbReference type="Proteomes" id="UP000022433"/>
    </source>
</evidence>
<evidence type="ECO:0008006" key="3">
    <source>
        <dbReference type="Google" id="ProtNLM"/>
    </source>
</evidence>
<protein>
    <recommendedName>
        <fullName evidence="3">Outer membrane beta-barrel domain protein</fullName>
    </recommendedName>
</protein>
<evidence type="ECO:0000313" key="1">
    <source>
        <dbReference type="EMBL" id="EYA12247.1"/>
    </source>
</evidence>
<proteinExistence type="predicted"/>
<reference evidence="1 2" key="1">
    <citation type="submission" date="2014-02" db="EMBL/GenBank/DDBJ databases">
        <authorList>
            <person name="Sears C."/>
            <person name="Carroll K."/>
            <person name="Sack B.R."/>
            <person name="Qadri F."/>
            <person name="Myers L.L."/>
            <person name="Chung G.-T."/>
            <person name="Escheverria P."/>
            <person name="Fraser C.M."/>
            <person name="Sadzewicz L."/>
            <person name="Shefchek K.A."/>
            <person name="Tallon L."/>
            <person name="Das S.P."/>
            <person name="Daugherty S."/>
            <person name="Mongodin E.F."/>
        </authorList>
    </citation>
    <scope>NUCLEOTIDE SEQUENCE [LARGE SCALE GENOMIC DNA]</scope>
    <source>
        <strain evidence="1 2">1007-1-F #10</strain>
    </source>
</reference>
<dbReference type="Proteomes" id="UP000022433">
    <property type="component" value="Unassembled WGS sequence"/>
</dbReference>
<organism evidence="1 2">
    <name type="scientific">Bacteroides fragilis str. 1007-1-F #10</name>
    <dbReference type="NCBI Taxonomy" id="1339295"/>
    <lineage>
        <taxon>Bacteria</taxon>
        <taxon>Pseudomonadati</taxon>
        <taxon>Bacteroidota</taxon>
        <taxon>Bacteroidia</taxon>
        <taxon>Bacteroidales</taxon>
        <taxon>Bacteroidaceae</taxon>
        <taxon>Bacteroides</taxon>
    </lineage>
</organism>
<accession>A0AAN4SH76</accession>
<sequence>MEMKPKFIMLFFCIVSNICFLNAQDRSAIITTPKKHEIRLSISDNLALSIVDAFSSVPSRVATGSKISDEKFSAVFGIGYRYHINRLRIGADCGFGTSSKIIHSGMKMPTTKEQELNFLFLPVVEFVYFRNGLFELYGSAAVGVDFTRRSEKEFSTSIGDVDISGVTEKGGVGVAKTAVRQSESFTSFAWQANPVALRVGNHRIGGFLEAGLGHKGIVTVGISFKF</sequence>
<gene>
    <name evidence="1" type="ORF">M104_4720</name>
</gene>
<dbReference type="AlphaFoldDB" id="A0AAN4SH76"/>
<dbReference type="EMBL" id="JGEA01000041">
    <property type="protein sequence ID" value="EYA12247.1"/>
    <property type="molecule type" value="Genomic_DNA"/>
</dbReference>
<comment type="caution">
    <text evidence="1">The sequence shown here is derived from an EMBL/GenBank/DDBJ whole genome shotgun (WGS) entry which is preliminary data.</text>
</comment>
<name>A0AAN4SH76_BACFG</name>